<name>A0A8X6HUJ7_TRICU</name>
<protein>
    <submittedName>
        <fullName evidence="1">Uncharacterized protein</fullName>
    </submittedName>
</protein>
<accession>A0A8X6HUJ7</accession>
<comment type="caution">
    <text evidence="1">The sequence shown here is derived from an EMBL/GenBank/DDBJ whole genome shotgun (WGS) entry which is preliminary data.</text>
</comment>
<organism evidence="1 2">
    <name type="scientific">Trichonephila clavata</name>
    <name type="common">Joro spider</name>
    <name type="synonym">Nephila clavata</name>
    <dbReference type="NCBI Taxonomy" id="2740835"/>
    <lineage>
        <taxon>Eukaryota</taxon>
        <taxon>Metazoa</taxon>
        <taxon>Ecdysozoa</taxon>
        <taxon>Arthropoda</taxon>
        <taxon>Chelicerata</taxon>
        <taxon>Arachnida</taxon>
        <taxon>Araneae</taxon>
        <taxon>Araneomorphae</taxon>
        <taxon>Entelegynae</taxon>
        <taxon>Araneoidea</taxon>
        <taxon>Nephilidae</taxon>
        <taxon>Trichonephila</taxon>
    </lineage>
</organism>
<reference evidence="1" key="1">
    <citation type="submission" date="2020-07" db="EMBL/GenBank/DDBJ databases">
        <title>Multicomponent nature underlies the extraordinary mechanical properties of spider dragline silk.</title>
        <authorList>
            <person name="Kono N."/>
            <person name="Nakamura H."/>
            <person name="Mori M."/>
            <person name="Yoshida Y."/>
            <person name="Ohtoshi R."/>
            <person name="Malay A.D."/>
            <person name="Moran D.A.P."/>
            <person name="Tomita M."/>
            <person name="Numata K."/>
            <person name="Arakawa K."/>
        </authorList>
    </citation>
    <scope>NUCLEOTIDE SEQUENCE</scope>
</reference>
<proteinExistence type="predicted"/>
<dbReference type="EMBL" id="BMAO01019415">
    <property type="protein sequence ID" value="GFR30421.1"/>
    <property type="molecule type" value="Genomic_DNA"/>
</dbReference>
<evidence type="ECO:0000313" key="2">
    <source>
        <dbReference type="Proteomes" id="UP000887116"/>
    </source>
</evidence>
<sequence>MSCSQESPEVLCTNGRFAHLASPRGLCRNYCIHGIRALSMFWVISGDTLCSWTLSCSTSSFPATPDGPRLLLTPFEFRTLLVPACRPQVKSCAEYWWTSLLFISNWFGIHKGVLQSRRGPSSPVNRGVVCSHCASNTCTRRHAFANAVSRR</sequence>
<dbReference type="OrthoDB" id="118951at2759"/>
<keyword evidence="2" id="KW-1185">Reference proteome</keyword>
<dbReference type="AlphaFoldDB" id="A0A8X6HUJ7"/>
<gene>
    <name evidence="1" type="ORF">TNCT_736871</name>
</gene>
<evidence type="ECO:0000313" key="1">
    <source>
        <dbReference type="EMBL" id="GFR30421.1"/>
    </source>
</evidence>
<dbReference type="Proteomes" id="UP000887116">
    <property type="component" value="Unassembled WGS sequence"/>
</dbReference>